<keyword evidence="3" id="KW-0804">Transcription</keyword>
<keyword evidence="1" id="KW-0805">Transcription regulation</keyword>
<dbReference type="Proteomes" id="UP000029278">
    <property type="component" value="Unassembled WGS sequence"/>
</dbReference>
<dbReference type="InterPro" id="IPR036388">
    <property type="entry name" value="WH-like_DNA-bd_sf"/>
</dbReference>
<dbReference type="EMBL" id="JMQA01000010">
    <property type="protein sequence ID" value="KFN11383.1"/>
    <property type="molecule type" value="Genomic_DNA"/>
</dbReference>
<keyword evidence="2" id="KW-0238">DNA-binding</keyword>
<dbReference type="PANTHER" id="PTHR42756">
    <property type="entry name" value="TRANSCRIPTIONAL REGULATOR, MARR"/>
    <property type="match status" value="1"/>
</dbReference>
<dbReference type="InterPro" id="IPR036390">
    <property type="entry name" value="WH_DNA-bd_sf"/>
</dbReference>
<dbReference type="SMART" id="SM00347">
    <property type="entry name" value="HTH_MARR"/>
    <property type="match status" value="1"/>
</dbReference>
<dbReference type="HOGENOM" id="CLU_083287_27_4_9"/>
<dbReference type="PRINTS" id="PR00598">
    <property type="entry name" value="HTHMARR"/>
</dbReference>
<dbReference type="InterPro" id="IPR000835">
    <property type="entry name" value="HTH_MarR-typ"/>
</dbReference>
<dbReference type="Pfam" id="PF01047">
    <property type="entry name" value="MarR"/>
    <property type="match status" value="1"/>
</dbReference>
<comment type="caution">
    <text evidence="5">The sequence shown here is derived from an EMBL/GenBank/DDBJ whole genome shotgun (WGS) entry which is preliminary data.</text>
</comment>
<dbReference type="PANTHER" id="PTHR42756:SF1">
    <property type="entry name" value="TRANSCRIPTIONAL REPRESSOR OF EMRAB OPERON"/>
    <property type="match status" value="1"/>
</dbReference>
<sequence>MSKDDLDTYIERIEAAWSSTFRKMKSELMHHQELGLTGPQFHMLALIDRQKTCNVSYLADKLEVKPSAITVMIDRLVQNGYVERRHDEKDRRSVLLSVTTRGAEVCEEARKRSREVLKAHLSVLDRHELDVLVGILEKFSKNKRQVRE</sequence>
<dbReference type="PROSITE" id="PS50995">
    <property type="entry name" value="HTH_MARR_2"/>
    <property type="match status" value="1"/>
</dbReference>
<evidence type="ECO:0000256" key="1">
    <source>
        <dbReference type="ARBA" id="ARBA00023015"/>
    </source>
</evidence>
<evidence type="ECO:0000256" key="2">
    <source>
        <dbReference type="ARBA" id="ARBA00023125"/>
    </source>
</evidence>
<dbReference type="PATRIC" id="fig|44252.3.peg.671"/>
<organism evidence="5 6">
    <name type="scientific">Paenibacillus macerans</name>
    <name type="common">Bacillus macerans</name>
    <dbReference type="NCBI Taxonomy" id="44252"/>
    <lineage>
        <taxon>Bacteria</taxon>
        <taxon>Bacillati</taxon>
        <taxon>Bacillota</taxon>
        <taxon>Bacilli</taxon>
        <taxon>Bacillales</taxon>
        <taxon>Paenibacillaceae</taxon>
        <taxon>Paenibacillus</taxon>
    </lineage>
</organism>
<dbReference type="RefSeq" id="WP_036620390.1">
    <property type="nucleotide sequence ID" value="NZ_BGML01000010.1"/>
</dbReference>
<dbReference type="GeneID" id="77011882"/>
<evidence type="ECO:0000313" key="5">
    <source>
        <dbReference type="EMBL" id="KFN11383.1"/>
    </source>
</evidence>
<dbReference type="AlphaFoldDB" id="A0A090ZLS9"/>
<keyword evidence="6" id="KW-1185">Reference proteome</keyword>
<accession>A0A090ZLS9</accession>
<evidence type="ECO:0000259" key="4">
    <source>
        <dbReference type="PROSITE" id="PS50995"/>
    </source>
</evidence>
<protein>
    <recommendedName>
        <fullName evidence="4">HTH marR-type domain-containing protein</fullName>
    </recommendedName>
</protein>
<dbReference type="GO" id="GO:0003677">
    <property type="term" value="F:DNA binding"/>
    <property type="evidence" value="ECO:0007669"/>
    <property type="project" value="UniProtKB-KW"/>
</dbReference>
<name>A0A090ZLS9_PAEMA</name>
<dbReference type="Gene3D" id="1.10.10.10">
    <property type="entry name" value="Winged helix-like DNA-binding domain superfamily/Winged helix DNA-binding domain"/>
    <property type="match status" value="1"/>
</dbReference>
<gene>
    <name evidence="5" type="ORF">DJ90_6143</name>
</gene>
<feature type="domain" description="HTH marR-type" evidence="4">
    <location>
        <begin position="3"/>
        <end position="141"/>
    </location>
</feature>
<evidence type="ECO:0000313" key="6">
    <source>
        <dbReference type="Proteomes" id="UP000029278"/>
    </source>
</evidence>
<dbReference type="SUPFAM" id="SSF46785">
    <property type="entry name" value="Winged helix' DNA-binding domain"/>
    <property type="match status" value="1"/>
</dbReference>
<dbReference type="STRING" id="44252.DJ90_6143"/>
<proteinExistence type="predicted"/>
<dbReference type="GO" id="GO:0003700">
    <property type="term" value="F:DNA-binding transcription factor activity"/>
    <property type="evidence" value="ECO:0007669"/>
    <property type="project" value="InterPro"/>
</dbReference>
<evidence type="ECO:0000256" key="3">
    <source>
        <dbReference type="ARBA" id="ARBA00023163"/>
    </source>
</evidence>
<reference evidence="5 6" key="1">
    <citation type="submission" date="2014-04" db="EMBL/GenBank/DDBJ databases">
        <authorList>
            <person name="Bishop-Lilly K.A."/>
            <person name="Broomall S.M."/>
            <person name="Chain P.S."/>
            <person name="Chertkov O."/>
            <person name="Coyne S.R."/>
            <person name="Daligault H.E."/>
            <person name="Davenport K.W."/>
            <person name="Erkkila T."/>
            <person name="Frey K.G."/>
            <person name="Gibbons H.S."/>
            <person name="Gu W."/>
            <person name="Jaissle J."/>
            <person name="Johnson S.L."/>
            <person name="Koroleva G.I."/>
            <person name="Ladner J.T."/>
            <person name="Lo C.-C."/>
            <person name="Minogue T.D."/>
            <person name="Munk C."/>
            <person name="Palacios G.F."/>
            <person name="Redden C.L."/>
            <person name="Rosenzweig C.N."/>
            <person name="Scholz M.B."/>
            <person name="Teshima H."/>
            <person name="Xu Y."/>
        </authorList>
    </citation>
    <scope>NUCLEOTIDE SEQUENCE [LARGE SCALE GENOMIC DNA]</scope>
    <source>
        <strain evidence="5 6">8244</strain>
    </source>
</reference>